<dbReference type="EMBL" id="BGZK01000313">
    <property type="protein sequence ID" value="GBP36060.1"/>
    <property type="molecule type" value="Genomic_DNA"/>
</dbReference>
<keyword evidence="2" id="KW-1185">Reference proteome</keyword>
<reference evidence="1 2" key="1">
    <citation type="journal article" date="2019" name="Commun. Biol.">
        <title>The bagworm genome reveals a unique fibroin gene that provides high tensile strength.</title>
        <authorList>
            <person name="Kono N."/>
            <person name="Nakamura H."/>
            <person name="Ohtoshi R."/>
            <person name="Tomita M."/>
            <person name="Numata K."/>
            <person name="Arakawa K."/>
        </authorList>
    </citation>
    <scope>NUCLEOTIDE SEQUENCE [LARGE SCALE GENOMIC DNA]</scope>
</reference>
<comment type="caution">
    <text evidence="1">The sequence shown here is derived from an EMBL/GenBank/DDBJ whole genome shotgun (WGS) entry which is preliminary data.</text>
</comment>
<evidence type="ECO:0000313" key="2">
    <source>
        <dbReference type="Proteomes" id="UP000299102"/>
    </source>
</evidence>
<dbReference type="Proteomes" id="UP000299102">
    <property type="component" value="Unassembled WGS sequence"/>
</dbReference>
<gene>
    <name evidence="1" type="ORF">EVAR_29191_1</name>
</gene>
<dbReference type="AlphaFoldDB" id="A0A4C1VC08"/>
<protein>
    <submittedName>
        <fullName evidence="1">Uncharacterized protein</fullName>
    </submittedName>
</protein>
<accession>A0A4C1VC08</accession>
<proteinExistence type="predicted"/>
<sequence length="99" mass="11912">MYIHDVFREERRQFAGKRYLRRFLSLWRKLGPKNVSDVACLCRRSRRGLQTAYVITVTSLFMKLFVGEKFPRVVKNKFVRYCLVPMRLNVKLTSGKHYH</sequence>
<evidence type="ECO:0000313" key="1">
    <source>
        <dbReference type="EMBL" id="GBP36060.1"/>
    </source>
</evidence>
<name>A0A4C1VC08_EUMVA</name>
<organism evidence="1 2">
    <name type="scientific">Eumeta variegata</name>
    <name type="common">Bagworm moth</name>
    <name type="synonym">Eumeta japonica</name>
    <dbReference type="NCBI Taxonomy" id="151549"/>
    <lineage>
        <taxon>Eukaryota</taxon>
        <taxon>Metazoa</taxon>
        <taxon>Ecdysozoa</taxon>
        <taxon>Arthropoda</taxon>
        <taxon>Hexapoda</taxon>
        <taxon>Insecta</taxon>
        <taxon>Pterygota</taxon>
        <taxon>Neoptera</taxon>
        <taxon>Endopterygota</taxon>
        <taxon>Lepidoptera</taxon>
        <taxon>Glossata</taxon>
        <taxon>Ditrysia</taxon>
        <taxon>Tineoidea</taxon>
        <taxon>Psychidae</taxon>
        <taxon>Oiketicinae</taxon>
        <taxon>Eumeta</taxon>
    </lineage>
</organism>